<protein>
    <submittedName>
        <fullName evidence="2">Uncharacterized protein</fullName>
    </submittedName>
</protein>
<evidence type="ECO:0000256" key="1">
    <source>
        <dbReference type="SAM" id="Phobius"/>
    </source>
</evidence>
<evidence type="ECO:0000313" key="3">
    <source>
        <dbReference type="Proteomes" id="UP000814078"/>
    </source>
</evidence>
<keyword evidence="1" id="KW-1133">Transmembrane helix</keyword>
<accession>A0ABS9G4K0</accession>
<dbReference type="EMBL" id="WKCM01000011">
    <property type="protein sequence ID" value="MCF5318462.1"/>
    <property type="molecule type" value="Genomic_DNA"/>
</dbReference>
<proteinExistence type="predicted"/>
<keyword evidence="1" id="KW-0472">Membrane</keyword>
<dbReference type="Proteomes" id="UP000814078">
    <property type="component" value="Unassembled WGS sequence"/>
</dbReference>
<dbReference type="RefSeq" id="WP_236298298.1">
    <property type="nucleotide sequence ID" value="NZ_WKCH01000019.1"/>
</dbReference>
<keyword evidence="3" id="KW-1185">Reference proteome</keyword>
<sequence length="158" mass="17797">MDQVVVWGYKATLADFIAFGALLIAFAAFVVSVIALRLNKNSLSLYEGVDFEGTKLYITNNSPHAVTVSDLGFVGPGGSSRSLLDEWGLKRRIDPRDEVVIAVNDELTAIVRRGKGKFSRHCLFVTLATGHRFYSVSRYRIFAWWIRGWFDGSRKVKY</sequence>
<evidence type="ECO:0000313" key="2">
    <source>
        <dbReference type="EMBL" id="MCF5318462.1"/>
    </source>
</evidence>
<gene>
    <name evidence="2" type="ORF">GIW13_09195</name>
</gene>
<organism evidence="2 3">
    <name type="scientific">Pseudomonas simiae</name>
    <dbReference type="NCBI Taxonomy" id="321846"/>
    <lineage>
        <taxon>Bacteria</taxon>
        <taxon>Pseudomonadati</taxon>
        <taxon>Pseudomonadota</taxon>
        <taxon>Gammaproteobacteria</taxon>
        <taxon>Pseudomonadales</taxon>
        <taxon>Pseudomonadaceae</taxon>
        <taxon>Pseudomonas</taxon>
    </lineage>
</organism>
<keyword evidence="1" id="KW-0812">Transmembrane</keyword>
<reference evidence="2 3" key="1">
    <citation type="submission" date="2019-11" db="EMBL/GenBank/DDBJ databases">
        <title>Epiphytic Pseudomonas syringae from cherry orchards.</title>
        <authorList>
            <person name="Hulin M.T."/>
        </authorList>
    </citation>
    <scope>NUCLEOTIDE SEQUENCE [LARGE SCALE GENOMIC DNA]</scope>
    <source>
        <strain evidence="2 3">PA-5-11C</strain>
    </source>
</reference>
<name>A0ABS9G4K0_9PSED</name>
<feature type="transmembrane region" description="Helical" evidence="1">
    <location>
        <begin position="16"/>
        <end position="36"/>
    </location>
</feature>
<comment type="caution">
    <text evidence="2">The sequence shown here is derived from an EMBL/GenBank/DDBJ whole genome shotgun (WGS) entry which is preliminary data.</text>
</comment>